<evidence type="ECO:0000256" key="2">
    <source>
        <dbReference type="ARBA" id="ARBA00022723"/>
    </source>
</evidence>
<evidence type="ECO:0000256" key="8">
    <source>
        <dbReference type="PIRSR" id="PIRSR018455-2"/>
    </source>
</evidence>
<feature type="signal peptide" evidence="10">
    <location>
        <begin position="1"/>
        <end position="28"/>
    </location>
</feature>
<feature type="chain" id="PRO_5016434196" evidence="10">
    <location>
        <begin position="29"/>
        <end position="315"/>
    </location>
</feature>
<keyword evidence="8" id="KW-1015">Disulfide bond</keyword>
<dbReference type="GO" id="GO:0046872">
    <property type="term" value="F:metal ion binding"/>
    <property type="evidence" value="ECO:0007669"/>
    <property type="project" value="UniProtKB-KW"/>
</dbReference>
<feature type="disulfide bond" evidence="8">
    <location>
        <begin position="222"/>
        <end position="270"/>
    </location>
</feature>
<dbReference type="Pfam" id="PF03411">
    <property type="entry name" value="Peptidase_M74"/>
    <property type="match status" value="1"/>
</dbReference>
<proteinExistence type="predicted"/>
<dbReference type="RefSeq" id="WP_245904703.1">
    <property type="nucleotide sequence ID" value="NZ_QJTE01000002.1"/>
</dbReference>
<dbReference type="GO" id="GO:0006508">
    <property type="term" value="P:proteolysis"/>
    <property type="evidence" value="ECO:0007669"/>
    <property type="project" value="UniProtKB-KW"/>
</dbReference>
<feature type="region of interest" description="Disordered" evidence="9">
    <location>
        <begin position="283"/>
        <end position="315"/>
    </location>
</feature>
<feature type="disulfide bond" evidence="8">
    <location>
        <begin position="78"/>
        <end position="308"/>
    </location>
</feature>
<dbReference type="PIRSF" id="PIRSF018455">
    <property type="entry name" value="MepA"/>
    <property type="match status" value="1"/>
</dbReference>
<dbReference type="GO" id="GO:0004252">
    <property type="term" value="F:serine-type endopeptidase activity"/>
    <property type="evidence" value="ECO:0007669"/>
    <property type="project" value="InterPro"/>
</dbReference>
<keyword evidence="6" id="KW-0862">Zinc</keyword>
<keyword evidence="1" id="KW-0645">Protease</keyword>
<keyword evidence="2" id="KW-0479">Metal-binding</keyword>
<dbReference type="AlphaFoldDB" id="A0A318T7C2"/>
<evidence type="ECO:0000256" key="10">
    <source>
        <dbReference type="SAM" id="SignalP"/>
    </source>
</evidence>
<protein>
    <submittedName>
        <fullName evidence="11">Penicillin-insensitive murein endopeptidase</fullName>
    </submittedName>
</protein>
<keyword evidence="7" id="KW-0482">Metalloprotease</keyword>
<evidence type="ECO:0000256" key="4">
    <source>
        <dbReference type="ARBA" id="ARBA00022764"/>
    </source>
</evidence>
<keyword evidence="4" id="KW-0574">Periplasm</keyword>
<evidence type="ECO:0000313" key="11">
    <source>
        <dbReference type="EMBL" id="PYE84298.1"/>
    </source>
</evidence>
<dbReference type="GO" id="GO:0008237">
    <property type="term" value="F:metallopeptidase activity"/>
    <property type="evidence" value="ECO:0007669"/>
    <property type="project" value="UniProtKB-KW"/>
</dbReference>
<dbReference type="GO" id="GO:0030288">
    <property type="term" value="C:outer membrane-bounded periplasmic space"/>
    <property type="evidence" value="ECO:0007669"/>
    <property type="project" value="InterPro"/>
</dbReference>
<sequence>MTPSLPRLLASGALALGLGLAACGPASGPGGAALQRNLLPADPSLNAGDTRLAQPLLTARATPSAHGPEALGFYSAGCQAGAQALPESGPTWQAMRLSRNRFWGQPDLIDYIEDLSRAAAQLPGWEGIYVGDMSQPRGGPMPGSHASHQNGIDVDIWLDAPQRLDLTRAEREAISASNFQRGNGAYSNSAWTPQHEALLRAAASDPRTERIFIFPGAKVSMCENATGDRSWLRKIRPWYGHADHIHVRLNCPAGNPGCEPQDPIPPGDGCQDARDWVNNILNPPPPDPNWTPAPPKPPVTMASLPPQCTAVLNSN</sequence>
<organism evidence="11 12">
    <name type="scientific">Pseudoroseicyclus aestuarii</name>
    <dbReference type="NCBI Taxonomy" id="1795041"/>
    <lineage>
        <taxon>Bacteria</taxon>
        <taxon>Pseudomonadati</taxon>
        <taxon>Pseudomonadota</taxon>
        <taxon>Alphaproteobacteria</taxon>
        <taxon>Rhodobacterales</taxon>
        <taxon>Paracoccaceae</taxon>
        <taxon>Pseudoroseicyclus</taxon>
    </lineage>
</organism>
<comment type="caution">
    <text evidence="11">The sequence shown here is derived from an EMBL/GenBank/DDBJ whole genome shotgun (WGS) entry which is preliminary data.</text>
</comment>
<evidence type="ECO:0000256" key="6">
    <source>
        <dbReference type="ARBA" id="ARBA00022833"/>
    </source>
</evidence>
<feature type="disulfide bond" evidence="8">
    <location>
        <begin position="251"/>
        <end position="258"/>
    </location>
</feature>
<gene>
    <name evidence="11" type="ORF">DFP88_10293</name>
</gene>
<keyword evidence="12" id="KW-1185">Reference proteome</keyword>
<keyword evidence="3 10" id="KW-0732">Signal</keyword>
<dbReference type="InterPro" id="IPR005073">
    <property type="entry name" value="Peptidase_M74"/>
</dbReference>
<dbReference type="SUPFAM" id="SSF55166">
    <property type="entry name" value="Hedgehog/DD-peptidase"/>
    <property type="match status" value="1"/>
</dbReference>
<reference evidence="11 12" key="1">
    <citation type="submission" date="2018-06" db="EMBL/GenBank/DDBJ databases">
        <title>Genomic Encyclopedia of Type Strains, Phase III (KMG-III): the genomes of soil and plant-associated and newly described type strains.</title>
        <authorList>
            <person name="Whitman W."/>
        </authorList>
    </citation>
    <scope>NUCLEOTIDE SEQUENCE [LARGE SCALE GENOMIC DNA]</scope>
    <source>
        <strain evidence="11 12">CECT 9025</strain>
    </source>
</reference>
<evidence type="ECO:0000256" key="5">
    <source>
        <dbReference type="ARBA" id="ARBA00022801"/>
    </source>
</evidence>
<evidence type="ECO:0000256" key="1">
    <source>
        <dbReference type="ARBA" id="ARBA00022670"/>
    </source>
</evidence>
<dbReference type="InterPro" id="IPR009045">
    <property type="entry name" value="Zn_M74/Hedgehog-like"/>
</dbReference>
<evidence type="ECO:0000256" key="7">
    <source>
        <dbReference type="ARBA" id="ARBA00023049"/>
    </source>
</evidence>
<feature type="compositionally biased region" description="Pro residues" evidence="9">
    <location>
        <begin position="283"/>
        <end position="298"/>
    </location>
</feature>
<dbReference type="PROSITE" id="PS51257">
    <property type="entry name" value="PROKAR_LIPOPROTEIN"/>
    <property type="match status" value="1"/>
</dbReference>
<evidence type="ECO:0000256" key="9">
    <source>
        <dbReference type="SAM" id="MobiDB-lite"/>
    </source>
</evidence>
<accession>A0A318T7C2</accession>
<dbReference type="EMBL" id="QJTE01000002">
    <property type="protein sequence ID" value="PYE84298.1"/>
    <property type="molecule type" value="Genomic_DNA"/>
</dbReference>
<keyword evidence="5" id="KW-0378">Hydrolase</keyword>
<dbReference type="Gene3D" id="3.30.1380.10">
    <property type="match status" value="1"/>
</dbReference>
<name>A0A318T7C2_9RHOB</name>
<dbReference type="NCBIfam" id="NF006947">
    <property type="entry name" value="PRK09429.1"/>
    <property type="match status" value="1"/>
</dbReference>
<evidence type="ECO:0000256" key="3">
    <source>
        <dbReference type="ARBA" id="ARBA00022729"/>
    </source>
</evidence>
<dbReference type="Proteomes" id="UP000248311">
    <property type="component" value="Unassembled WGS sequence"/>
</dbReference>
<evidence type="ECO:0000313" key="12">
    <source>
        <dbReference type="Proteomes" id="UP000248311"/>
    </source>
</evidence>